<evidence type="ECO:0000256" key="1">
    <source>
        <dbReference type="ARBA" id="ARBA00022737"/>
    </source>
</evidence>
<accession>J3NCX1</accession>
<keyword evidence="1" id="KW-0677">Repeat</keyword>
<organism evidence="3">
    <name type="scientific">Oryza brachyantha</name>
    <name type="common">malo sina</name>
    <dbReference type="NCBI Taxonomy" id="4533"/>
    <lineage>
        <taxon>Eukaryota</taxon>
        <taxon>Viridiplantae</taxon>
        <taxon>Streptophyta</taxon>
        <taxon>Embryophyta</taxon>
        <taxon>Tracheophyta</taxon>
        <taxon>Spermatophyta</taxon>
        <taxon>Magnoliopsida</taxon>
        <taxon>Liliopsida</taxon>
        <taxon>Poales</taxon>
        <taxon>Poaceae</taxon>
        <taxon>BOP clade</taxon>
        <taxon>Oryzoideae</taxon>
        <taxon>Oryzeae</taxon>
        <taxon>Oryzinae</taxon>
        <taxon>Oryza</taxon>
    </lineage>
</organism>
<evidence type="ECO:0000313" key="4">
    <source>
        <dbReference type="Proteomes" id="UP000006038"/>
    </source>
</evidence>
<dbReference type="AlphaFoldDB" id="J3NCX1"/>
<dbReference type="Pfam" id="PF23598">
    <property type="entry name" value="LRR_14"/>
    <property type="match status" value="1"/>
</dbReference>
<name>J3NCX1_ORYBR</name>
<evidence type="ECO:0000259" key="2">
    <source>
        <dbReference type="Pfam" id="PF23598"/>
    </source>
</evidence>
<reference evidence="3" key="2">
    <citation type="submission" date="2013-04" db="UniProtKB">
        <authorList>
            <consortium name="EnsemblPlants"/>
        </authorList>
    </citation>
    <scope>IDENTIFICATION</scope>
</reference>
<dbReference type="Gramene" id="OB12G18290.1">
    <property type="protein sequence ID" value="OB12G18290.1"/>
    <property type="gene ID" value="OB12G18290"/>
</dbReference>
<sequence>MEVSFAQGAMQKLRILSLSFGVGKTTDIFGDFDFGLENLSSLEHANVLIQHSYSRSKEADDAAMAIERSLQLNPKIRMLKLKKI</sequence>
<proteinExistence type="predicted"/>
<evidence type="ECO:0000313" key="3">
    <source>
        <dbReference type="EnsemblPlants" id="OB12G18290.1"/>
    </source>
</evidence>
<reference evidence="3" key="1">
    <citation type="journal article" date="2013" name="Nat. Commun.">
        <title>Whole-genome sequencing of Oryza brachyantha reveals mechanisms underlying Oryza genome evolution.</title>
        <authorList>
            <person name="Chen J."/>
            <person name="Huang Q."/>
            <person name="Gao D."/>
            <person name="Wang J."/>
            <person name="Lang Y."/>
            <person name="Liu T."/>
            <person name="Li B."/>
            <person name="Bai Z."/>
            <person name="Luis Goicoechea J."/>
            <person name="Liang C."/>
            <person name="Chen C."/>
            <person name="Zhang W."/>
            <person name="Sun S."/>
            <person name="Liao Y."/>
            <person name="Zhang X."/>
            <person name="Yang L."/>
            <person name="Song C."/>
            <person name="Wang M."/>
            <person name="Shi J."/>
            <person name="Liu G."/>
            <person name="Liu J."/>
            <person name="Zhou H."/>
            <person name="Zhou W."/>
            <person name="Yu Q."/>
            <person name="An N."/>
            <person name="Chen Y."/>
            <person name="Cai Q."/>
            <person name="Wang B."/>
            <person name="Liu B."/>
            <person name="Min J."/>
            <person name="Huang Y."/>
            <person name="Wu H."/>
            <person name="Li Z."/>
            <person name="Zhang Y."/>
            <person name="Yin Y."/>
            <person name="Song W."/>
            <person name="Jiang J."/>
            <person name="Jackson S.A."/>
            <person name="Wing R.A."/>
            <person name="Wang J."/>
            <person name="Chen M."/>
        </authorList>
    </citation>
    <scope>NUCLEOTIDE SEQUENCE [LARGE SCALE GENOMIC DNA]</scope>
    <source>
        <strain evidence="3">cv. IRGC 101232</strain>
    </source>
</reference>
<feature type="domain" description="Disease resistance R13L4/SHOC-2-like LRR" evidence="2">
    <location>
        <begin position="1"/>
        <end position="75"/>
    </location>
</feature>
<protein>
    <recommendedName>
        <fullName evidence="2">Disease resistance R13L4/SHOC-2-like LRR domain-containing protein</fullName>
    </recommendedName>
</protein>
<dbReference type="HOGENOM" id="CLU_2531078_0_0_1"/>
<dbReference type="InterPro" id="IPR055414">
    <property type="entry name" value="LRR_R13L4/SHOC2-like"/>
</dbReference>
<dbReference type="EnsemblPlants" id="OB12G18290.1">
    <property type="protein sequence ID" value="OB12G18290.1"/>
    <property type="gene ID" value="OB12G18290"/>
</dbReference>
<keyword evidence="4" id="KW-1185">Reference proteome</keyword>
<dbReference type="Proteomes" id="UP000006038">
    <property type="component" value="Chromosome 12"/>
</dbReference>